<feature type="compositionally biased region" description="Polar residues" evidence="8">
    <location>
        <begin position="562"/>
        <end position="582"/>
    </location>
</feature>
<evidence type="ECO:0000256" key="7">
    <source>
        <dbReference type="RuleBase" id="RU366044"/>
    </source>
</evidence>
<dbReference type="AlphaFoldDB" id="A0A9P7B8Z4"/>
<feature type="region of interest" description="Disordered" evidence="8">
    <location>
        <begin position="216"/>
        <end position="268"/>
    </location>
</feature>
<evidence type="ECO:0000256" key="6">
    <source>
        <dbReference type="ARBA" id="ARBA00023242"/>
    </source>
</evidence>
<evidence type="ECO:0000313" key="9">
    <source>
        <dbReference type="EMBL" id="KAG0665390.1"/>
    </source>
</evidence>
<feature type="compositionally biased region" description="Low complexity" evidence="8">
    <location>
        <begin position="527"/>
        <end position="541"/>
    </location>
</feature>
<comment type="function">
    <text evidence="7">TFIIF is a general transcription initiation factor that binds to RNA polymerase II and helps to recruit it to the initiation complex in collaboration with TFIIB. It promotes transcription elongation.</text>
</comment>
<dbReference type="SUPFAM" id="SSF50916">
    <property type="entry name" value="Rap30/74 interaction domains"/>
    <property type="match status" value="2"/>
</dbReference>
<feature type="region of interest" description="Disordered" evidence="8">
    <location>
        <begin position="82"/>
        <end position="169"/>
    </location>
</feature>
<dbReference type="GO" id="GO:0001096">
    <property type="term" value="F:TFIIF-class transcription factor complex binding"/>
    <property type="evidence" value="ECO:0007669"/>
    <property type="project" value="TreeGrafter"/>
</dbReference>
<feature type="compositionally biased region" description="Acidic residues" evidence="8">
    <location>
        <begin position="484"/>
        <end position="493"/>
    </location>
</feature>
<keyword evidence="4 7" id="KW-0238">DNA-binding</keyword>
<dbReference type="Proteomes" id="UP000777482">
    <property type="component" value="Unassembled WGS sequence"/>
</dbReference>
<dbReference type="GO" id="GO:0032968">
    <property type="term" value="P:positive regulation of transcription elongation by RNA polymerase II"/>
    <property type="evidence" value="ECO:0007669"/>
    <property type="project" value="InterPro"/>
</dbReference>
<evidence type="ECO:0000313" key="10">
    <source>
        <dbReference type="Proteomes" id="UP000777482"/>
    </source>
</evidence>
<feature type="compositionally biased region" description="Polar residues" evidence="8">
    <location>
        <begin position="246"/>
        <end position="255"/>
    </location>
</feature>
<dbReference type="PANTHER" id="PTHR13011:SF0">
    <property type="entry name" value="GENERAL TRANSCRIPTION FACTOR IIF SUBUNIT 1"/>
    <property type="match status" value="1"/>
</dbReference>
<evidence type="ECO:0000256" key="1">
    <source>
        <dbReference type="ARBA" id="ARBA00004123"/>
    </source>
</evidence>
<dbReference type="InterPro" id="IPR011039">
    <property type="entry name" value="TFIIF_interaction"/>
</dbReference>
<proteinExistence type="inferred from homology"/>
<gene>
    <name evidence="9" type="ORF">C6P46_006837</name>
</gene>
<keyword evidence="10" id="KW-1185">Reference proteome</keyword>
<evidence type="ECO:0000256" key="8">
    <source>
        <dbReference type="SAM" id="MobiDB-lite"/>
    </source>
</evidence>
<evidence type="ECO:0000256" key="4">
    <source>
        <dbReference type="ARBA" id="ARBA00023125"/>
    </source>
</evidence>
<dbReference type="EMBL" id="PUHQ01000009">
    <property type="protein sequence ID" value="KAG0665390.1"/>
    <property type="molecule type" value="Genomic_DNA"/>
</dbReference>
<evidence type="ECO:0000256" key="2">
    <source>
        <dbReference type="ARBA" id="ARBA00005249"/>
    </source>
</evidence>
<feature type="compositionally biased region" description="Basic and acidic residues" evidence="8">
    <location>
        <begin position="467"/>
        <end position="483"/>
    </location>
</feature>
<dbReference type="GO" id="GO:0005674">
    <property type="term" value="C:transcription factor TFIIF complex"/>
    <property type="evidence" value="ECO:0007669"/>
    <property type="project" value="TreeGrafter"/>
</dbReference>
<comment type="similarity">
    <text evidence="2 7">Belongs to the TFIIF alpha subunit family.</text>
</comment>
<comment type="caution">
    <text evidence="9">The sequence shown here is derived from an EMBL/GenBank/DDBJ whole genome shotgun (WGS) entry which is preliminary data.</text>
</comment>
<comment type="subcellular location">
    <subcellularLocation>
        <location evidence="1 7">Nucleus</location>
    </subcellularLocation>
</comment>
<reference evidence="9 10" key="1">
    <citation type="submission" date="2020-11" db="EMBL/GenBank/DDBJ databases">
        <title>Kefir isolates.</title>
        <authorList>
            <person name="Marcisauskas S."/>
            <person name="Kim Y."/>
            <person name="Blasche S."/>
        </authorList>
    </citation>
    <scope>NUCLEOTIDE SEQUENCE [LARGE SCALE GENOMIC DNA]</scope>
    <source>
        <strain evidence="9 10">KR</strain>
    </source>
</reference>
<dbReference type="InterPro" id="IPR008851">
    <property type="entry name" value="TFIIF-alpha"/>
</dbReference>
<evidence type="ECO:0000256" key="3">
    <source>
        <dbReference type="ARBA" id="ARBA00023015"/>
    </source>
</evidence>
<keyword evidence="6 7" id="KW-0539">Nucleus</keyword>
<dbReference type="Pfam" id="PF05793">
    <property type="entry name" value="TFIIF_alpha"/>
    <property type="match status" value="1"/>
</dbReference>
<feature type="region of interest" description="Disordered" evidence="8">
    <location>
        <begin position="1"/>
        <end position="57"/>
    </location>
</feature>
<dbReference type="GO" id="GO:0016251">
    <property type="term" value="F:RNA polymerase II general transcription initiation factor activity"/>
    <property type="evidence" value="ECO:0007669"/>
    <property type="project" value="TreeGrafter"/>
</dbReference>
<accession>A0A9P7B8Z4</accession>
<feature type="compositionally biased region" description="Basic and acidic residues" evidence="8">
    <location>
        <begin position="85"/>
        <end position="112"/>
    </location>
</feature>
<feature type="compositionally biased region" description="Gly residues" evidence="8">
    <location>
        <begin position="407"/>
        <end position="424"/>
    </location>
</feature>
<keyword evidence="3 7" id="KW-0805">Transcription regulation</keyword>
<feature type="compositionally biased region" description="Basic and acidic residues" evidence="8">
    <location>
        <begin position="318"/>
        <end position="331"/>
    </location>
</feature>
<sequence>MELRVKSEDAAAATNDSPSVTASPLPTSSDYNDFLLRSSAPQSSSSDPNGGGGGWKYNVMKFTAVGDRVIDPADESLFLRPVKLNRKDPRTVRRLTDEDRERHNKRALDRAAKAAGLDPNAMDVDTKPNVDGDGDNNGGEGTGAAEEKEELDPDLVGKGVDGTTTVQRRGPRGQFKKKFQRVYVASEEARRLKREEWQPWVLEDDEGRERWVGRLEGGAGEIGGSANKKGGENAGGAASDQGRIAPSTSTGNGSPASLDGWRPAAEASAAGGGGSAYVAFVFGDNGDEFKVVPINRWYRFNQGPKYLTLAEEEAEAEYARQQKSKEHERWQMRRRAAPISAPTSGSATPRAGPAGQASGGGPATASALRSRMLERSTVGTKPDPDDGGGDLDDFDRPRIRTVISSTSGGGGGAAGGSGGVGGRGGPKRRGGQDQDDDEFDYEEDFQDDEEGIAKIDDLADEEETRELEERIRREMRAAERPDAIPDEPADEDADRLTGTGKEIKKLVRKSDKTGVYESDDEDDNPYASSDAESDGAASTASGDRDRSGSRPSTPRPGSPPSNYRSGSVSRGPSRATSPSSSGAAYLAKRATSPAPSSSSHSNGKRKRDRASTTDGAASDSDADGSKRRKAGGKSPSPAPGGGVLTQADIVAYLRTRPNQTSTTKEVLTHFRKAIKGDARNKASIGGLLRAAANLVDGNLVLKPGL</sequence>
<feature type="compositionally biased region" description="Low complexity" evidence="8">
    <location>
        <begin position="592"/>
        <end position="601"/>
    </location>
</feature>
<evidence type="ECO:0000256" key="5">
    <source>
        <dbReference type="ARBA" id="ARBA00023163"/>
    </source>
</evidence>
<feature type="compositionally biased region" description="Polar residues" evidence="8">
    <location>
        <begin position="14"/>
        <end position="31"/>
    </location>
</feature>
<feature type="compositionally biased region" description="Acidic residues" evidence="8">
    <location>
        <begin position="433"/>
        <end position="450"/>
    </location>
</feature>
<feature type="compositionally biased region" description="Basic and acidic residues" evidence="8">
    <location>
        <begin position="501"/>
        <end position="514"/>
    </location>
</feature>
<dbReference type="PANTHER" id="PTHR13011">
    <property type="entry name" value="TFIIF-ALPHA"/>
    <property type="match status" value="1"/>
</dbReference>
<dbReference type="GO" id="GO:0003677">
    <property type="term" value="F:DNA binding"/>
    <property type="evidence" value="ECO:0007669"/>
    <property type="project" value="UniProtKB-KW"/>
</dbReference>
<keyword evidence="5 7" id="KW-0804">Transcription</keyword>
<organism evidence="9 10">
    <name type="scientific">Rhodotorula mucilaginosa</name>
    <name type="common">Yeast</name>
    <name type="synonym">Rhodotorula rubra</name>
    <dbReference type="NCBI Taxonomy" id="5537"/>
    <lineage>
        <taxon>Eukaryota</taxon>
        <taxon>Fungi</taxon>
        <taxon>Dikarya</taxon>
        <taxon>Basidiomycota</taxon>
        <taxon>Pucciniomycotina</taxon>
        <taxon>Microbotryomycetes</taxon>
        <taxon>Sporidiobolales</taxon>
        <taxon>Sporidiobolaceae</taxon>
        <taxon>Rhodotorula</taxon>
    </lineage>
</organism>
<protein>
    <recommendedName>
        <fullName evidence="7">Transcription initiation factor IIF subunit alpha</fullName>
    </recommendedName>
</protein>
<feature type="region of interest" description="Disordered" evidence="8">
    <location>
        <begin position="318"/>
        <end position="643"/>
    </location>
</feature>
<name>A0A9P7B8Z4_RHOMI</name>
<dbReference type="GO" id="GO:0006367">
    <property type="term" value="P:transcription initiation at RNA polymerase II promoter"/>
    <property type="evidence" value="ECO:0007669"/>
    <property type="project" value="InterPro"/>
</dbReference>
<dbReference type="OrthoDB" id="2504792at2759"/>